<keyword evidence="2" id="KW-1185">Reference proteome</keyword>
<organism evidence="1 2">
    <name type="scientific">Candidatus Finniella inopinata</name>
    <dbReference type="NCBI Taxonomy" id="1696036"/>
    <lineage>
        <taxon>Bacteria</taxon>
        <taxon>Pseudomonadati</taxon>
        <taxon>Pseudomonadota</taxon>
        <taxon>Alphaproteobacteria</taxon>
        <taxon>Holosporales</taxon>
        <taxon>Candidatus Paracaedibacteraceae</taxon>
        <taxon>Candidatus Finniella</taxon>
    </lineage>
</organism>
<dbReference type="InterPro" id="IPR019291">
    <property type="entry name" value="Host_attachment_protein"/>
</dbReference>
<dbReference type="AlphaFoldDB" id="A0A4Q7DLK2"/>
<dbReference type="EMBL" id="SCFB01000008">
    <property type="protein sequence ID" value="RZI45606.1"/>
    <property type="molecule type" value="Genomic_DNA"/>
</dbReference>
<sequence length="152" mass="17732">MPNKQTNWVLVADGGQARLFKYTDQYDQLQQILHLVHPHPLNHEQGADKPGRTFGSATILKHAYEPKTDWHEHQKKDFFKKLAHFLIKSYEDKEFKRITLVCPAHLVGSLRDTIHTHLSKIQPPLNVEDIKVIAKDYTHLNKDEIQRKLQAI</sequence>
<dbReference type="Proteomes" id="UP000293550">
    <property type="component" value="Unassembled WGS sequence"/>
</dbReference>
<gene>
    <name evidence="1" type="ORF">EQU50_06690</name>
</gene>
<dbReference type="RefSeq" id="WP_130154359.1">
    <property type="nucleotide sequence ID" value="NZ_SCFB01000008.1"/>
</dbReference>
<evidence type="ECO:0000313" key="2">
    <source>
        <dbReference type="Proteomes" id="UP000293550"/>
    </source>
</evidence>
<proteinExistence type="predicted"/>
<dbReference type="OrthoDB" id="9812459at2"/>
<name>A0A4Q7DLK2_9PROT</name>
<protein>
    <submittedName>
        <fullName evidence="1">Host attachment protein</fullName>
    </submittedName>
</protein>
<reference evidence="1 2" key="1">
    <citation type="submission" date="2018-10" db="EMBL/GenBank/DDBJ databases">
        <title>An updated phylogeny of the Alphaproteobacteria reveals that the parasitic Rickettsiales and Holosporales have independent origins.</title>
        <authorList>
            <person name="Munoz-Gomez S.A."/>
            <person name="Hess S."/>
            <person name="Burger G."/>
            <person name="Lang B.F."/>
            <person name="Susko E."/>
            <person name="Slamovits C.H."/>
            <person name="Roger A.J."/>
        </authorList>
    </citation>
    <scope>NUCLEOTIDE SEQUENCE [LARGE SCALE GENOMIC DNA]</scope>
    <source>
        <strain evidence="1">HOLO01</strain>
    </source>
</reference>
<comment type="caution">
    <text evidence="1">The sequence shown here is derived from an EMBL/GenBank/DDBJ whole genome shotgun (WGS) entry which is preliminary data.</text>
</comment>
<evidence type="ECO:0000313" key="1">
    <source>
        <dbReference type="EMBL" id="RZI45606.1"/>
    </source>
</evidence>
<dbReference type="Pfam" id="PF10116">
    <property type="entry name" value="Host_attach"/>
    <property type="match status" value="1"/>
</dbReference>
<accession>A0A4Q7DLK2</accession>